<keyword evidence="3" id="KW-1185">Reference proteome</keyword>
<sequence>MLETFLFVYGILIVAGSWLMLNGVAEAPIGYEDEDGFHYATAPVRADRDARQADEV</sequence>
<keyword evidence="1" id="KW-0472">Membrane</keyword>
<comment type="caution">
    <text evidence="2">The sequence shown here is derived from an EMBL/GenBank/DDBJ whole genome shotgun (WGS) entry which is preliminary data.</text>
</comment>
<keyword evidence="1" id="KW-1133">Transmembrane helix</keyword>
<proteinExistence type="predicted"/>
<feature type="transmembrane region" description="Helical" evidence="1">
    <location>
        <begin position="6"/>
        <end position="25"/>
    </location>
</feature>
<evidence type="ECO:0000256" key="1">
    <source>
        <dbReference type="SAM" id="Phobius"/>
    </source>
</evidence>
<gene>
    <name evidence="2" type="ORF">H5P27_03825</name>
</gene>
<organism evidence="2 3">
    <name type="scientific">Pelagicoccus albus</name>
    <dbReference type="NCBI Taxonomy" id="415222"/>
    <lineage>
        <taxon>Bacteria</taxon>
        <taxon>Pseudomonadati</taxon>
        <taxon>Verrucomicrobiota</taxon>
        <taxon>Opitutia</taxon>
        <taxon>Puniceicoccales</taxon>
        <taxon>Pelagicoccaceae</taxon>
        <taxon>Pelagicoccus</taxon>
    </lineage>
</organism>
<dbReference type="EMBL" id="JACHVC010000006">
    <property type="protein sequence ID" value="MBC2605165.1"/>
    <property type="molecule type" value="Genomic_DNA"/>
</dbReference>
<reference evidence="2 3" key="1">
    <citation type="submission" date="2020-07" db="EMBL/GenBank/DDBJ databases">
        <authorList>
            <person name="Feng X."/>
        </authorList>
    </citation>
    <scope>NUCLEOTIDE SEQUENCE [LARGE SCALE GENOMIC DNA]</scope>
    <source>
        <strain evidence="2 3">JCM23202</strain>
    </source>
</reference>
<accession>A0A7X1E6X4</accession>
<evidence type="ECO:0000313" key="2">
    <source>
        <dbReference type="EMBL" id="MBC2605165.1"/>
    </source>
</evidence>
<protein>
    <submittedName>
        <fullName evidence="2">Uncharacterized protein</fullName>
    </submittedName>
</protein>
<dbReference type="Proteomes" id="UP000526501">
    <property type="component" value="Unassembled WGS sequence"/>
</dbReference>
<dbReference type="RefSeq" id="WP_185659056.1">
    <property type="nucleotide sequence ID" value="NZ_CAWPOO010000006.1"/>
</dbReference>
<dbReference type="AlphaFoldDB" id="A0A7X1E6X4"/>
<name>A0A7X1E6X4_9BACT</name>
<keyword evidence="1" id="KW-0812">Transmembrane</keyword>
<evidence type="ECO:0000313" key="3">
    <source>
        <dbReference type="Proteomes" id="UP000526501"/>
    </source>
</evidence>